<evidence type="ECO:0000313" key="3">
    <source>
        <dbReference type="EMBL" id="KAK7096730.1"/>
    </source>
</evidence>
<dbReference type="SUPFAM" id="SSF56496">
    <property type="entry name" value="Fibrinogen C-terminal domain-like"/>
    <property type="match status" value="1"/>
</dbReference>
<reference evidence="3 4" key="1">
    <citation type="submission" date="2024-02" db="EMBL/GenBank/DDBJ databases">
        <title>Chromosome-scale genome assembly of the rough periwinkle Littorina saxatilis.</title>
        <authorList>
            <person name="De Jode A."/>
            <person name="Faria R."/>
            <person name="Formenti G."/>
            <person name="Sims Y."/>
            <person name="Smith T.P."/>
            <person name="Tracey A."/>
            <person name="Wood J.M.D."/>
            <person name="Zagrodzka Z.B."/>
            <person name="Johannesson K."/>
            <person name="Butlin R.K."/>
            <person name="Leder E.H."/>
        </authorList>
    </citation>
    <scope>NUCLEOTIDE SEQUENCE [LARGE SCALE GENOMIC DNA]</scope>
    <source>
        <strain evidence="3">Snail1</strain>
        <tissue evidence="3">Muscle</tissue>
    </source>
</reference>
<feature type="domain" description="Fibrinogen C-terminal" evidence="2">
    <location>
        <begin position="134"/>
        <end position="322"/>
    </location>
</feature>
<dbReference type="InterPro" id="IPR000742">
    <property type="entry name" value="EGF"/>
</dbReference>
<keyword evidence="1" id="KW-0732">Signal</keyword>
<sequence>MLSSALWVLCCTVAICSSVSASSDVRKQDYGRCPISSETIGQGPDTVIGRSSLQCASECSKTEQCQSVAVCPGDDPGHVLCELRNDFTQAQCSQGDIENHACHLAYKTTTELVCENGGTPNGTKCFCPLPFAGRLCQRYMRDCAEGYENGHQDEHKDAYLIQPITSPAPFLVECEFALGGMTYPLWRQVSGTSWSAVTWEQAKVGFGDDLNVEPDSKNFFVGLEKLHQILSQGLNNNQILSKYGPPWKTSSAYYDNFSVAAEPTKYQLSYDSFYAFADNPSLNGLDVGSGPVVFAAPGNDPNGCAGSRGAPGWYGSSCSGHSMFADPPTWPVPGQGSPELIEVLFVLVRSEPFWEE</sequence>
<dbReference type="GO" id="GO:0005615">
    <property type="term" value="C:extracellular space"/>
    <property type="evidence" value="ECO:0007669"/>
    <property type="project" value="TreeGrafter"/>
</dbReference>
<dbReference type="InterPro" id="IPR050373">
    <property type="entry name" value="Fibrinogen_C-term_domain"/>
</dbReference>
<dbReference type="PANTHER" id="PTHR19143">
    <property type="entry name" value="FIBRINOGEN/TENASCIN/ANGIOPOEITIN"/>
    <property type="match status" value="1"/>
</dbReference>
<feature type="chain" id="PRO_5043032327" description="Fibrinogen C-terminal domain-containing protein" evidence="1">
    <location>
        <begin position="22"/>
        <end position="356"/>
    </location>
</feature>
<accession>A0AAN9B3B7</accession>
<dbReference type="InterPro" id="IPR036056">
    <property type="entry name" value="Fibrinogen-like_C"/>
</dbReference>
<evidence type="ECO:0000256" key="1">
    <source>
        <dbReference type="SAM" id="SignalP"/>
    </source>
</evidence>
<organism evidence="3 4">
    <name type="scientific">Littorina saxatilis</name>
    <dbReference type="NCBI Taxonomy" id="31220"/>
    <lineage>
        <taxon>Eukaryota</taxon>
        <taxon>Metazoa</taxon>
        <taxon>Spiralia</taxon>
        <taxon>Lophotrochozoa</taxon>
        <taxon>Mollusca</taxon>
        <taxon>Gastropoda</taxon>
        <taxon>Caenogastropoda</taxon>
        <taxon>Littorinimorpha</taxon>
        <taxon>Littorinoidea</taxon>
        <taxon>Littorinidae</taxon>
        <taxon>Littorina</taxon>
    </lineage>
</organism>
<dbReference type="EMBL" id="JBAMIC010000013">
    <property type="protein sequence ID" value="KAK7096730.1"/>
    <property type="molecule type" value="Genomic_DNA"/>
</dbReference>
<gene>
    <name evidence="3" type="ORF">V1264_003799</name>
</gene>
<dbReference type="AlphaFoldDB" id="A0AAN9B3B7"/>
<dbReference type="PROSITE" id="PS51406">
    <property type="entry name" value="FIBRINOGEN_C_2"/>
    <property type="match status" value="1"/>
</dbReference>
<evidence type="ECO:0000313" key="4">
    <source>
        <dbReference type="Proteomes" id="UP001374579"/>
    </source>
</evidence>
<name>A0AAN9B3B7_9CAEN</name>
<comment type="caution">
    <text evidence="3">The sequence shown here is derived from an EMBL/GenBank/DDBJ whole genome shotgun (WGS) entry which is preliminary data.</text>
</comment>
<keyword evidence="4" id="KW-1185">Reference proteome</keyword>
<dbReference type="Proteomes" id="UP001374579">
    <property type="component" value="Unassembled WGS sequence"/>
</dbReference>
<dbReference type="InterPro" id="IPR014716">
    <property type="entry name" value="Fibrinogen_a/b/g_C_1"/>
</dbReference>
<dbReference type="PANTHER" id="PTHR19143:SF185">
    <property type="entry name" value="ANGIOPOIETIN-RELATED PROTEIN 5"/>
    <property type="match status" value="1"/>
</dbReference>
<dbReference type="Pfam" id="PF00147">
    <property type="entry name" value="Fibrinogen_C"/>
    <property type="match status" value="1"/>
</dbReference>
<dbReference type="PROSITE" id="PS01186">
    <property type="entry name" value="EGF_2"/>
    <property type="match status" value="1"/>
</dbReference>
<dbReference type="InterPro" id="IPR002181">
    <property type="entry name" value="Fibrinogen_a/b/g_C_dom"/>
</dbReference>
<protein>
    <recommendedName>
        <fullName evidence="2">Fibrinogen C-terminal domain-containing protein</fullName>
    </recommendedName>
</protein>
<proteinExistence type="predicted"/>
<feature type="signal peptide" evidence="1">
    <location>
        <begin position="1"/>
        <end position="21"/>
    </location>
</feature>
<dbReference type="SMART" id="SM00186">
    <property type="entry name" value="FBG"/>
    <property type="match status" value="1"/>
</dbReference>
<evidence type="ECO:0000259" key="2">
    <source>
        <dbReference type="PROSITE" id="PS51406"/>
    </source>
</evidence>
<dbReference type="Gene3D" id="3.90.215.10">
    <property type="entry name" value="Gamma Fibrinogen, chain A, domain 1"/>
    <property type="match status" value="1"/>
</dbReference>